<protein>
    <submittedName>
        <fullName evidence="1">Uncharacterized protein</fullName>
    </submittedName>
</protein>
<accession>A0A9N6ZF31</accession>
<evidence type="ECO:0000313" key="1">
    <source>
        <dbReference type="EMBL" id="CAI3971232.1"/>
    </source>
</evidence>
<name>A0A9N6ZF31_9VIRU</name>
<proteinExistence type="predicted"/>
<dbReference type="EMBL" id="OX359470">
    <property type="protein sequence ID" value="CAI3971232.1"/>
    <property type="molecule type" value="Genomic_DNA"/>
</dbReference>
<organism evidence="1">
    <name type="scientific">Ochrobactrum phage ORM_20</name>
    <dbReference type="NCBI Taxonomy" id="2985243"/>
    <lineage>
        <taxon>Viruses</taxon>
    </lineage>
</organism>
<gene>
    <name evidence="1" type="ORF">ORM20_00183</name>
</gene>
<reference evidence="1" key="1">
    <citation type="submission" date="2022-10" db="EMBL/GenBank/DDBJ databases">
        <authorList>
            <person name="Meaden S."/>
        </authorList>
    </citation>
    <scope>NUCLEOTIDE SEQUENCE</scope>
</reference>
<sequence>MELATRISVDDLASHYYDQIIKEGKLNDNETIRITMRSYPSLIDRGPTISFYVDIIGADGACMDKMRVPNLHSAIQFWNTELDAQDN</sequence>